<comment type="caution">
    <text evidence="1">The sequence shown here is derived from an EMBL/GenBank/DDBJ whole genome shotgun (WGS) entry which is preliminary data.</text>
</comment>
<proteinExistence type="predicted"/>
<dbReference type="EMBL" id="JABWMJ010000013">
    <property type="protein sequence ID" value="NUZ08403.1"/>
    <property type="molecule type" value="Genomic_DNA"/>
</dbReference>
<name>A0A7Y6TYM8_9BURK</name>
<dbReference type="AlphaFoldDB" id="A0A7Y6TYM8"/>
<protein>
    <submittedName>
        <fullName evidence="1">Uncharacterized protein</fullName>
    </submittedName>
</protein>
<evidence type="ECO:0000313" key="1">
    <source>
        <dbReference type="EMBL" id="NUZ08403.1"/>
    </source>
</evidence>
<sequence length="45" mass="5234">MDRAVRGEVVKYVDFHVRRWHWRAFEFVDLPITFGGGVDRPGDGS</sequence>
<reference evidence="1 2" key="1">
    <citation type="submission" date="2020-06" db="EMBL/GenBank/DDBJ databases">
        <title>Schlegella sp. ID0723 isolated from air conditioner.</title>
        <authorList>
            <person name="Kim D.Y."/>
            <person name="Kim D.-U."/>
        </authorList>
    </citation>
    <scope>NUCLEOTIDE SEQUENCE [LARGE SCALE GENOMIC DNA]</scope>
    <source>
        <strain evidence="1 2">ID0723</strain>
    </source>
</reference>
<dbReference type="Proteomes" id="UP000529637">
    <property type="component" value="Unassembled WGS sequence"/>
</dbReference>
<organism evidence="1 2">
    <name type="scientific">Piscinibacter koreensis</name>
    <dbReference type="NCBI Taxonomy" id="2742824"/>
    <lineage>
        <taxon>Bacteria</taxon>
        <taxon>Pseudomonadati</taxon>
        <taxon>Pseudomonadota</taxon>
        <taxon>Betaproteobacteria</taxon>
        <taxon>Burkholderiales</taxon>
        <taxon>Sphaerotilaceae</taxon>
        <taxon>Piscinibacter</taxon>
    </lineage>
</organism>
<accession>A0A7Y6TYM8</accession>
<gene>
    <name evidence="1" type="ORF">HQN59_21860</name>
</gene>
<evidence type="ECO:0000313" key="2">
    <source>
        <dbReference type="Proteomes" id="UP000529637"/>
    </source>
</evidence>
<keyword evidence="2" id="KW-1185">Reference proteome</keyword>